<feature type="region of interest" description="Disordered" evidence="1">
    <location>
        <begin position="12"/>
        <end position="34"/>
    </location>
</feature>
<name>A0AAV3XI10_9CYAN</name>
<comment type="caution">
    <text evidence="2">The sequence shown here is derived from an EMBL/GenBank/DDBJ whole genome shotgun (WGS) entry which is preliminary data.</text>
</comment>
<organism evidence="2 3">
    <name type="scientific">Microseira wollei NIES-4236</name>
    <dbReference type="NCBI Taxonomy" id="2530354"/>
    <lineage>
        <taxon>Bacteria</taxon>
        <taxon>Bacillati</taxon>
        <taxon>Cyanobacteriota</taxon>
        <taxon>Cyanophyceae</taxon>
        <taxon>Oscillatoriophycideae</taxon>
        <taxon>Aerosakkonematales</taxon>
        <taxon>Aerosakkonemataceae</taxon>
        <taxon>Microseira</taxon>
    </lineage>
</organism>
<evidence type="ECO:0000313" key="3">
    <source>
        <dbReference type="Proteomes" id="UP001050975"/>
    </source>
</evidence>
<keyword evidence="3" id="KW-1185">Reference proteome</keyword>
<dbReference type="EMBL" id="BLAY01000089">
    <property type="protein sequence ID" value="GET40361.1"/>
    <property type="molecule type" value="Genomic_DNA"/>
</dbReference>
<accession>A0AAV3XI10</accession>
<evidence type="ECO:0008006" key="4">
    <source>
        <dbReference type="Google" id="ProtNLM"/>
    </source>
</evidence>
<sequence>MPKETISDKLSVRIGSDMHTPSTRPKRYADRTLRDRTSFPHPELVRSQNYLSRQLTEANALGASFAKAISPQQFFHFLCPKVHALWNEEAFIVLLRGLLL</sequence>
<dbReference type="RefSeq" id="WP_226586202.1">
    <property type="nucleotide sequence ID" value="NZ_BLAY01000089.1"/>
</dbReference>
<protein>
    <recommendedName>
        <fullName evidence="4">Transposase</fullName>
    </recommendedName>
</protein>
<dbReference type="Proteomes" id="UP001050975">
    <property type="component" value="Unassembled WGS sequence"/>
</dbReference>
<reference evidence="2" key="1">
    <citation type="submission" date="2019-10" db="EMBL/GenBank/DDBJ databases">
        <title>Draft genome sequece of Microseira wollei NIES-4236.</title>
        <authorList>
            <person name="Yamaguchi H."/>
            <person name="Suzuki S."/>
            <person name="Kawachi M."/>
        </authorList>
    </citation>
    <scope>NUCLEOTIDE SEQUENCE</scope>
    <source>
        <strain evidence="2">NIES-4236</strain>
    </source>
</reference>
<evidence type="ECO:0000313" key="2">
    <source>
        <dbReference type="EMBL" id="GET40361.1"/>
    </source>
</evidence>
<proteinExistence type="predicted"/>
<dbReference type="AlphaFoldDB" id="A0AAV3XI10"/>
<gene>
    <name evidence="2" type="ORF">MiSe_51700</name>
</gene>
<evidence type="ECO:0000256" key="1">
    <source>
        <dbReference type="SAM" id="MobiDB-lite"/>
    </source>
</evidence>